<sequence>MLGAFPSRTCKLRSHTYSSKAGADHERTILSVWGKERGEVAVEGLGDGGGERGGVGEREEVDGVGGASGAA</sequence>
<dbReference type="OrthoDB" id="10486101at2759"/>
<dbReference type="RefSeq" id="XP_037194585.1">
    <property type="nucleotide sequence ID" value="XM_037341728.1"/>
</dbReference>
<organism evidence="2 3">
    <name type="scientific">Botrytis fragariae</name>
    <dbReference type="NCBI Taxonomy" id="1964551"/>
    <lineage>
        <taxon>Eukaryota</taxon>
        <taxon>Fungi</taxon>
        <taxon>Dikarya</taxon>
        <taxon>Ascomycota</taxon>
        <taxon>Pezizomycotina</taxon>
        <taxon>Leotiomycetes</taxon>
        <taxon>Helotiales</taxon>
        <taxon>Sclerotiniaceae</taxon>
        <taxon>Botrytis</taxon>
    </lineage>
</organism>
<dbReference type="EMBL" id="JABFCT010000005">
    <property type="protein sequence ID" value="KAF5875639.1"/>
    <property type="molecule type" value="Genomic_DNA"/>
</dbReference>
<dbReference type="GeneID" id="59265420"/>
<reference evidence="2 3" key="1">
    <citation type="journal article" date="2020" name="Phytopathology">
        <title>A high-quality genome resource of Botrytis fragariae, a new and rapidly spreading fungal pathogen causing strawberry gray mold in the U.S.A.</title>
        <authorList>
            <person name="Wu Y."/>
            <person name="Saski C.A."/>
            <person name="Schnabel G."/>
            <person name="Xiao S."/>
            <person name="Hu M."/>
        </authorList>
    </citation>
    <scope>NUCLEOTIDE SEQUENCE [LARGE SCALE GENOMIC DNA]</scope>
    <source>
        <strain evidence="2 3">BVB16</strain>
    </source>
</reference>
<evidence type="ECO:0000313" key="3">
    <source>
        <dbReference type="Proteomes" id="UP000531561"/>
    </source>
</evidence>
<proteinExistence type="predicted"/>
<keyword evidence="3" id="KW-1185">Reference proteome</keyword>
<protein>
    <submittedName>
        <fullName evidence="2">Uncharacterized protein</fullName>
    </submittedName>
</protein>
<dbReference type="AlphaFoldDB" id="A0A8H6EKK0"/>
<feature type="region of interest" description="Disordered" evidence="1">
    <location>
        <begin position="44"/>
        <end position="71"/>
    </location>
</feature>
<evidence type="ECO:0000256" key="1">
    <source>
        <dbReference type="SAM" id="MobiDB-lite"/>
    </source>
</evidence>
<dbReference type="Proteomes" id="UP000531561">
    <property type="component" value="Unassembled WGS sequence"/>
</dbReference>
<accession>A0A8H6EKK0</accession>
<name>A0A8H6EKK0_9HELO</name>
<evidence type="ECO:0000313" key="2">
    <source>
        <dbReference type="EMBL" id="KAF5875639.1"/>
    </source>
</evidence>
<gene>
    <name evidence="2" type="ORF">Bfra_011401</name>
</gene>
<comment type="caution">
    <text evidence="2">The sequence shown here is derived from an EMBL/GenBank/DDBJ whole genome shotgun (WGS) entry which is preliminary data.</text>
</comment>